<gene>
    <name evidence="7" type="primary">asnS</name>
    <name evidence="9" type="ORF">DRP43_05390</name>
</gene>
<evidence type="ECO:0000313" key="9">
    <source>
        <dbReference type="EMBL" id="RKX68597.1"/>
    </source>
</evidence>
<evidence type="ECO:0000259" key="8">
    <source>
        <dbReference type="PROSITE" id="PS50862"/>
    </source>
</evidence>
<evidence type="ECO:0000256" key="5">
    <source>
        <dbReference type="ARBA" id="ARBA00022917"/>
    </source>
</evidence>
<dbReference type="NCBIfam" id="NF003037">
    <property type="entry name" value="PRK03932.1"/>
    <property type="match status" value="1"/>
</dbReference>
<dbReference type="Gene3D" id="2.40.50.140">
    <property type="entry name" value="Nucleic acid-binding proteins"/>
    <property type="match status" value="1"/>
</dbReference>
<dbReference type="GO" id="GO:0004816">
    <property type="term" value="F:asparagine-tRNA ligase activity"/>
    <property type="evidence" value="ECO:0007669"/>
    <property type="project" value="UniProtKB-UniRule"/>
</dbReference>
<evidence type="ECO:0000256" key="2">
    <source>
        <dbReference type="ARBA" id="ARBA00022598"/>
    </source>
</evidence>
<dbReference type="EC" id="6.1.1.22" evidence="7"/>
<dbReference type="PANTHER" id="PTHR22594">
    <property type="entry name" value="ASPARTYL/LYSYL-TRNA SYNTHETASE"/>
    <property type="match status" value="1"/>
</dbReference>
<dbReference type="GO" id="GO:0006421">
    <property type="term" value="P:asparaginyl-tRNA aminoacylation"/>
    <property type="evidence" value="ECO:0007669"/>
    <property type="project" value="UniProtKB-UniRule"/>
</dbReference>
<dbReference type="EMBL" id="QNBD01000257">
    <property type="protein sequence ID" value="RKX68597.1"/>
    <property type="molecule type" value="Genomic_DNA"/>
</dbReference>
<organism evidence="9 10">
    <name type="scientific">candidate division TA06 bacterium</name>
    <dbReference type="NCBI Taxonomy" id="2250710"/>
    <lineage>
        <taxon>Bacteria</taxon>
        <taxon>Bacteria division TA06</taxon>
    </lineage>
</organism>
<dbReference type="AlphaFoldDB" id="A0A660SD35"/>
<sequence length="430" mass="49536">MKRIWIKDISMYDGKEVEIRGWLYNKRSSGKVKFVIFRDGTGYLQGVMLKNNISDKYFDLFDELNIETSVIAKGSIHEDKRAPGGYEMSINYIEIIGKANEYPISKKEHGVSFLMANRHLWIRSKKQTAILRIRSEVINASRDFLNKRGFTLVDAPIFTPAACEGTTTLFKVDYFGDDAFLSQSGQLYNEAAAMALGNVYCFGPSFRAEKSKTRRHVTEFWQVEPEMAYADVNDAMNVAEDMLVYIIESVIKYREKDLENIGREISILKKCTKPFSRITYTEAVDIIKSKGVDFKWGEDFGAPHEEIIALHFDKPVFIYKYPVEVKAFYMKRDPDNEKLVLGFDLLAPEGYGEIAGGGQREENYNTLVNRIEESNLPLDAFKWYLDLRKYGSIPHSGFGLGIERTVRWICKLHHIRETSAFPRTLERIYP</sequence>
<keyword evidence="4 7" id="KW-0067">ATP-binding</keyword>
<dbReference type="InterPro" id="IPR006195">
    <property type="entry name" value="aa-tRNA-synth_II"/>
</dbReference>
<dbReference type="GO" id="GO:0005524">
    <property type="term" value="F:ATP binding"/>
    <property type="evidence" value="ECO:0007669"/>
    <property type="project" value="UniProtKB-UniRule"/>
</dbReference>
<dbReference type="CDD" id="cd04323">
    <property type="entry name" value="AsnRS_cyto_like_N"/>
    <property type="match status" value="1"/>
</dbReference>
<dbReference type="InterPro" id="IPR012340">
    <property type="entry name" value="NA-bd_OB-fold"/>
</dbReference>
<keyword evidence="6 7" id="KW-0030">Aminoacyl-tRNA synthetase</keyword>
<dbReference type="Pfam" id="PF00152">
    <property type="entry name" value="tRNA-synt_2"/>
    <property type="match status" value="1"/>
</dbReference>
<dbReference type="PROSITE" id="PS50862">
    <property type="entry name" value="AA_TRNA_LIGASE_II"/>
    <property type="match status" value="1"/>
</dbReference>
<dbReference type="SUPFAM" id="SSF50249">
    <property type="entry name" value="Nucleic acid-binding proteins"/>
    <property type="match status" value="1"/>
</dbReference>
<dbReference type="Pfam" id="PF01336">
    <property type="entry name" value="tRNA_anti-codon"/>
    <property type="match status" value="1"/>
</dbReference>
<dbReference type="PRINTS" id="PR01042">
    <property type="entry name" value="TRNASYNTHASP"/>
</dbReference>
<dbReference type="SUPFAM" id="SSF55681">
    <property type="entry name" value="Class II aaRS and biotin synthetases"/>
    <property type="match status" value="1"/>
</dbReference>
<dbReference type="NCBIfam" id="TIGR00457">
    <property type="entry name" value="asnS"/>
    <property type="match status" value="1"/>
</dbReference>
<keyword evidence="7" id="KW-0963">Cytoplasm</keyword>
<name>A0A660SD35_UNCT6</name>
<dbReference type="GO" id="GO:0003676">
    <property type="term" value="F:nucleic acid binding"/>
    <property type="evidence" value="ECO:0007669"/>
    <property type="project" value="InterPro"/>
</dbReference>
<dbReference type="PANTHER" id="PTHR22594:SF34">
    <property type="entry name" value="ASPARAGINE--TRNA LIGASE, MITOCHONDRIAL-RELATED"/>
    <property type="match status" value="1"/>
</dbReference>
<keyword evidence="2 7" id="KW-0436">Ligase</keyword>
<comment type="subcellular location">
    <subcellularLocation>
        <location evidence="7">Cytoplasm</location>
    </subcellularLocation>
</comment>
<protein>
    <recommendedName>
        <fullName evidence="7">Asparagine--tRNA ligase</fullName>
        <ecNumber evidence="7">6.1.1.22</ecNumber>
    </recommendedName>
    <alternativeName>
        <fullName evidence="7">Asparaginyl-tRNA synthetase</fullName>
        <shortName evidence="7">AsnRS</shortName>
    </alternativeName>
</protein>
<accession>A0A660SD35</accession>
<keyword evidence="3 7" id="KW-0547">Nucleotide-binding</keyword>
<keyword evidence="5 7" id="KW-0648">Protein biosynthesis</keyword>
<proteinExistence type="inferred from homology"/>
<reference evidence="9 10" key="1">
    <citation type="submission" date="2018-06" db="EMBL/GenBank/DDBJ databases">
        <title>Extensive metabolic versatility and redundancy in microbially diverse, dynamic hydrothermal sediments.</title>
        <authorList>
            <person name="Dombrowski N."/>
            <person name="Teske A."/>
            <person name="Baker B.J."/>
        </authorList>
    </citation>
    <scope>NUCLEOTIDE SEQUENCE [LARGE SCALE GENOMIC DNA]</scope>
    <source>
        <strain evidence="9">B10_G13</strain>
    </source>
</reference>
<evidence type="ECO:0000256" key="1">
    <source>
        <dbReference type="ARBA" id="ARBA00008226"/>
    </source>
</evidence>
<dbReference type="HAMAP" id="MF_00534">
    <property type="entry name" value="Asn_tRNA_synth"/>
    <property type="match status" value="1"/>
</dbReference>
<dbReference type="InterPro" id="IPR045864">
    <property type="entry name" value="aa-tRNA-synth_II/BPL/LPL"/>
</dbReference>
<evidence type="ECO:0000256" key="6">
    <source>
        <dbReference type="ARBA" id="ARBA00023146"/>
    </source>
</evidence>
<feature type="domain" description="Aminoacyl-transfer RNA synthetases class-II family profile" evidence="8">
    <location>
        <begin position="131"/>
        <end position="430"/>
    </location>
</feature>
<evidence type="ECO:0000313" key="10">
    <source>
        <dbReference type="Proteomes" id="UP000271125"/>
    </source>
</evidence>
<dbReference type="GO" id="GO:0005737">
    <property type="term" value="C:cytoplasm"/>
    <property type="evidence" value="ECO:0007669"/>
    <property type="project" value="UniProtKB-SubCell"/>
</dbReference>
<dbReference type="Proteomes" id="UP000271125">
    <property type="component" value="Unassembled WGS sequence"/>
</dbReference>
<dbReference type="InterPro" id="IPR002312">
    <property type="entry name" value="Asp/Asn-tRNA-synth_IIb"/>
</dbReference>
<evidence type="ECO:0000256" key="3">
    <source>
        <dbReference type="ARBA" id="ARBA00022741"/>
    </source>
</evidence>
<comment type="catalytic activity">
    <reaction evidence="7">
        <text>tRNA(Asn) + L-asparagine + ATP = L-asparaginyl-tRNA(Asn) + AMP + diphosphate + H(+)</text>
        <dbReference type="Rhea" id="RHEA:11180"/>
        <dbReference type="Rhea" id="RHEA-COMP:9659"/>
        <dbReference type="Rhea" id="RHEA-COMP:9674"/>
        <dbReference type="ChEBI" id="CHEBI:15378"/>
        <dbReference type="ChEBI" id="CHEBI:30616"/>
        <dbReference type="ChEBI" id="CHEBI:33019"/>
        <dbReference type="ChEBI" id="CHEBI:58048"/>
        <dbReference type="ChEBI" id="CHEBI:78442"/>
        <dbReference type="ChEBI" id="CHEBI:78515"/>
        <dbReference type="ChEBI" id="CHEBI:456215"/>
        <dbReference type="EC" id="6.1.1.22"/>
    </reaction>
</comment>
<dbReference type="Gene3D" id="3.30.930.10">
    <property type="entry name" value="Bira Bifunctional Protein, Domain 2"/>
    <property type="match status" value="1"/>
</dbReference>
<dbReference type="CDD" id="cd00776">
    <property type="entry name" value="AsxRS_core"/>
    <property type="match status" value="1"/>
</dbReference>
<dbReference type="InterPro" id="IPR004522">
    <property type="entry name" value="Asn-tRNA-ligase"/>
</dbReference>
<comment type="similarity">
    <text evidence="1 7">Belongs to the class-II aminoacyl-tRNA synthetase family.</text>
</comment>
<comment type="subunit">
    <text evidence="7">Homodimer.</text>
</comment>
<evidence type="ECO:0000256" key="4">
    <source>
        <dbReference type="ARBA" id="ARBA00022840"/>
    </source>
</evidence>
<comment type="caution">
    <text evidence="9">The sequence shown here is derived from an EMBL/GenBank/DDBJ whole genome shotgun (WGS) entry which is preliminary data.</text>
</comment>
<dbReference type="NCBIfam" id="NF003483">
    <property type="entry name" value="PRK05159.1"/>
    <property type="match status" value="1"/>
</dbReference>
<evidence type="ECO:0000256" key="7">
    <source>
        <dbReference type="HAMAP-Rule" id="MF_00534"/>
    </source>
</evidence>
<dbReference type="InterPro" id="IPR004364">
    <property type="entry name" value="Aa-tRNA-synt_II"/>
</dbReference>
<dbReference type="InterPro" id="IPR004365">
    <property type="entry name" value="NA-bd_OB_tRNA"/>
</dbReference>